<protein>
    <submittedName>
        <fullName evidence="1">Uncharacterized protein</fullName>
    </submittedName>
</protein>
<evidence type="ECO:0000313" key="2">
    <source>
        <dbReference type="Proteomes" id="UP000829196"/>
    </source>
</evidence>
<dbReference type="AlphaFoldDB" id="A0A8T3C9A5"/>
<dbReference type="Proteomes" id="UP000829196">
    <property type="component" value="Unassembled WGS sequence"/>
</dbReference>
<sequence length="54" mass="6431">MKHFSLQEFLEKQLGRSWKGFIYKGSVNLERKTLFIQTSKRLVEELLSSYQCCT</sequence>
<reference evidence="1" key="1">
    <citation type="journal article" date="2022" name="Front. Genet.">
        <title>Chromosome-Scale Assembly of the Dendrobium nobile Genome Provides Insights Into the Molecular Mechanism of the Biosynthesis of the Medicinal Active Ingredient of Dendrobium.</title>
        <authorList>
            <person name="Xu Q."/>
            <person name="Niu S.-C."/>
            <person name="Li K.-L."/>
            <person name="Zheng P.-J."/>
            <person name="Zhang X.-J."/>
            <person name="Jia Y."/>
            <person name="Liu Y."/>
            <person name="Niu Y.-X."/>
            <person name="Yu L.-H."/>
            <person name="Chen D.-F."/>
            <person name="Zhang G.-Q."/>
        </authorList>
    </citation>
    <scope>NUCLEOTIDE SEQUENCE</scope>
    <source>
        <tissue evidence="1">Leaf</tissue>
    </source>
</reference>
<accession>A0A8T3C9A5</accession>
<organism evidence="1 2">
    <name type="scientific">Dendrobium nobile</name>
    <name type="common">Orchid</name>
    <dbReference type="NCBI Taxonomy" id="94219"/>
    <lineage>
        <taxon>Eukaryota</taxon>
        <taxon>Viridiplantae</taxon>
        <taxon>Streptophyta</taxon>
        <taxon>Embryophyta</taxon>
        <taxon>Tracheophyta</taxon>
        <taxon>Spermatophyta</taxon>
        <taxon>Magnoliopsida</taxon>
        <taxon>Liliopsida</taxon>
        <taxon>Asparagales</taxon>
        <taxon>Orchidaceae</taxon>
        <taxon>Epidendroideae</taxon>
        <taxon>Malaxideae</taxon>
        <taxon>Dendrobiinae</taxon>
        <taxon>Dendrobium</taxon>
    </lineage>
</organism>
<gene>
    <name evidence="1" type="ORF">KFK09_003140</name>
</gene>
<keyword evidence="2" id="KW-1185">Reference proteome</keyword>
<comment type="caution">
    <text evidence="1">The sequence shown here is derived from an EMBL/GenBank/DDBJ whole genome shotgun (WGS) entry which is preliminary data.</text>
</comment>
<name>A0A8T3C9A5_DENNO</name>
<proteinExistence type="predicted"/>
<dbReference type="EMBL" id="JAGYWB010000003">
    <property type="protein sequence ID" value="KAI0527536.1"/>
    <property type="molecule type" value="Genomic_DNA"/>
</dbReference>
<evidence type="ECO:0000313" key="1">
    <source>
        <dbReference type="EMBL" id="KAI0527536.1"/>
    </source>
</evidence>